<dbReference type="SUPFAM" id="SSF51735">
    <property type="entry name" value="NAD(P)-binding Rossmann-fold domains"/>
    <property type="match status" value="1"/>
</dbReference>
<evidence type="ECO:0000256" key="1">
    <source>
        <dbReference type="ARBA" id="ARBA00004871"/>
    </source>
</evidence>
<keyword evidence="3 7" id="KW-0028">Amino-acid biosynthesis</keyword>
<dbReference type="Pfam" id="PF08501">
    <property type="entry name" value="Shikimate_dh_N"/>
    <property type="match status" value="1"/>
</dbReference>
<dbReference type="GO" id="GO:0009423">
    <property type="term" value="P:chorismate biosynthetic process"/>
    <property type="evidence" value="ECO:0007669"/>
    <property type="project" value="UniProtKB-UniRule"/>
</dbReference>
<evidence type="ECO:0000256" key="7">
    <source>
        <dbReference type="HAMAP-Rule" id="MF_00222"/>
    </source>
</evidence>
<organism evidence="9 10">
    <name type="scientific">Cylindrospermopsis curvispora GIHE-G1</name>
    <dbReference type="NCBI Taxonomy" id="2666332"/>
    <lineage>
        <taxon>Bacteria</taxon>
        <taxon>Bacillati</taxon>
        <taxon>Cyanobacteriota</taxon>
        <taxon>Cyanophyceae</taxon>
        <taxon>Nostocales</taxon>
        <taxon>Aphanizomenonaceae</taxon>
        <taxon>Cylindrospermopsis</taxon>
    </lineage>
</organism>
<dbReference type="HAMAP" id="MF_00222">
    <property type="entry name" value="Shikimate_DH_AroE"/>
    <property type="match status" value="1"/>
</dbReference>
<feature type="binding site" evidence="7">
    <location>
        <position position="245"/>
    </location>
    <ligand>
        <name>shikimate</name>
        <dbReference type="ChEBI" id="CHEBI:36208"/>
    </ligand>
</feature>
<evidence type="ECO:0000256" key="3">
    <source>
        <dbReference type="ARBA" id="ARBA00022605"/>
    </source>
</evidence>
<keyword evidence="6 7" id="KW-0057">Aromatic amino acid biosynthesis</keyword>
<comment type="function">
    <text evidence="7">Involved in the biosynthesis of the chorismate, which leads to the biosynthesis of aromatic amino acids. Catalyzes the reversible NADPH linked reduction of 3-dehydroshikimate (DHSA) to yield shikimate (SA).</text>
</comment>
<keyword evidence="4 7" id="KW-0521">NADP</keyword>
<evidence type="ECO:0000256" key="2">
    <source>
        <dbReference type="ARBA" id="ARBA00012962"/>
    </source>
</evidence>
<dbReference type="GO" id="GO:0005829">
    <property type="term" value="C:cytosol"/>
    <property type="evidence" value="ECO:0007669"/>
    <property type="project" value="TreeGrafter"/>
</dbReference>
<keyword evidence="10" id="KW-1185">Reference proteome</keyword>
<feature type="binding site" evidence="7">
    <location>
        <position position="116"/>
    </location>
    <ligand>
        <name>shikimate</name>
        <dbReference type="ChEBI" id="CHEBI:36208"/>
    </ligand>
</feature>
<feature type="binding site" evidence="7">
    <location>
        <position position="273"/>
    </location>
    <ligand>
        <name>shikimate</name>
        <dbReference type="ChEBI" id="CHEBI:36208"/>
    </ligand>
</feature>
<dbReference type="InterPro" id="IPR013708">
    <property type="entry name" value="Shikimate_DH-bd_N"/>
</dbReference>
<dbReference type="CDD" id="cd01065">
    <property type="entry name" value="NAD_bind_Shikimate_DH"/>
    <property type="match status" value="1"/>
</dbReference>
<dbReference type="GO" id="GO:0009073">
    <property type="term" value="P:aromatic amino acid family biosynthetic process"/>
    <property type="evidence" value="ECO:0007669"/>
    <property type="project" value="UniProtKB-KW"/>
</dbReference>
<dbReference type="GO" id="GO:0004764">
    <property type="term" value="F:shikimate 3-dehydrogenase (NADP+) activity"/>
    <property type="evidence" value="ECO:0007669"/>
    <property type="project" value="UniProtKB-UniRule"/>
</dbReference>
<comment type="catalytic activity">
    <reaction evidence="7">
        <text>shikimate + NADP(+) = 3-dehydroshikimate + NADPH + H(+)</text>
        <dbReference type="Rhea" id="RHEA:17737"/>
        <dbReference type="ChEBI" id="CHEBI:15378"/>
        <dbReference type="ChEBI" id="CHEBI:16630"/>
        <dbReference type="ChEBI" id="CHEBI:36208"/>
        <dbReference type="ChEBI" id="CHEBI:57783"/>
        <dbReference type="ChEBI" id="CHEBI:58349"/>
        <dbReference type="EC" id="1.1.1.25"/>
    </reaction>
</comment>
<dbReference type="InterPro" id="IPR046346">
    <property type="entry name" value="Aminoacid_DH-like_N_sf"/>
</dbReference>
<feature type="active site" description="Proton acceptor" evidence="7">
    <location>
        <position position="80"/>
    </location>
</feature>
<comment type="pathway">
    <text evidence="1 7">Metabolic intermediate biosynthesis; chorismate biosynthesis; chorismate from D-erythrose 4-phosphate and phosphoenolpyruvate: step 4/7.</text>
</comment>
<reference evidence="9 10" key="1">
    <citation type="submission" date="2020-08" db="EMBL/GenBank/DDBJ databases">
        <title>Complete genome sequence of Raphidiopsis curvispora isolated from drinking water reservoir in South Korea.</title>
        <authorList>
            <person name="Jeong J."/>
        </authorList>
    </citation>
    <scope>NUCLEOTIDE SEQUENCE [LARGE SCALE GENOMIC DNA]</scope>
    <source>
        <strain evidence="9 10">GIHE-G1</strain>
    </source>
</reference>
<name>A0A7H0F285_9CYAN</name>
<dbReference type="EC" id="1.1.1.25" evidence="2 7"/>
<dbReference type="GO" id="GO:0019632">
    <property type="term" value="P:shikimate metabolic process"/>
    <property type="evidence" value="ECO:0007669"/>
    <property type="project" value="InterPro"/>
</dbReference>
<dbReference type="RefSeq" id="WP_187706607.1">
    <property type="nucleotide sequence ID" value="NZ_CP060822.1"/>
</dbReference>
<dbReference type="InterPro" id="IPR022893">
    <property type="entry name" value="Shikimate_DH_fam"/>
</dbReference>
<dbReference type="Proteomes" id="UP000516013">
    <property type="component" value="Chromosome"/>
</dbReference>
<dbReference type="EMBL" id="CP060822">
    <property type="protein sequence ID" value="QNP30151.1"/>
    <property type="molecule type" value="Genomic_DNA"/>
</dbReference>
<protein>
    <recommendedName>
        <fullName evidence="2 7">Shikimate dehydrogenase (NADP(+))</fullName>
        <shortName evidence="7">SDH</shortName>
        <ecNumber evidence="2 7">1.1.1.25</ecNumber>
    </recommendedName>
</protein>
<sequence length="308" mass="33727">MNDQEYDHCPRITGKTKIMGVIGYPVEHSLSPLMHNAALHHLGLDYVYLPFPIAPDNLQQAIAGFASIGVVGFNVTIPHKQAIIPLLHEISPVAQAIGAVNTVIRVGERWIGTNTDVAGFIAPLQTTYNQNWHEKKAVVIGNGGAARAVVAGCIQLGMGEIHLVGRNMEKLKQLEQSWIDSPLAHELTNKLKTHSWEQLPQLIPQCNLLVNTTPIGMYPNIDESPVTEDQLHKLPSHAIAYDLIYTPKPTRFLQLAQAQGAIALDGLEMLVQQGAAALKLWLQQENVNVEIPIVKMQQVLTLGVQTAS</sequence>
<comment type="similarity">
    <text evidence="7">Belongs to the shikimate dehydrogenase family.</text>
</comment>
<gene>
    <name evidence="7" type="primary">aroE</name>
    <name evidence="9" type="ORF">IAR63_03515</name>
</gene>
<comment type="caution">
    <text evidence="7">Lacks conserved residue(s) required for the propagation of feature annotation.</text>
</comment>
<evidence type="ECO:0000313" key="9">
    <source>
        <dbReference type="EMBL" id="QNP30151.1"/>
    </source>
</evidence>
<dbReference type="NCBIfam" id="TIGR00507">
    <property type="entry name" value="aroE"/>
    <property type="match status" value="1"/>
</dbReference>
<dbReference type="PANTHER" id="PTHR21089:SF1">
    <property type="entry name" value="BIFUNCTIONAL 3-DEHYDROQUINATE DEHYDRATASE_SHIKIMATE DEHYDROGENASE, CHLOROPLASTIC"/>
    <property type="match status" value="1"/>
</dbReference>
<dbReference type="UniPathway" id="UPA00053">
    <property type="reaction ID" value="UER00087"/>
</dbReference>
<proteinExistence type="inferred from homology"/>
<dbReference type="Gene3D" id="3.40.50.10860">
    <property type="entry name" value="Leucine Dehydrogenase, chain A, domain 1"/>
    <property type="match status" value="1"/>
</dbReference>
<dbReference type="AlphaFoldDB" id="A0A7H0F285"/>
<dbReference type="PANTHER" id="PTHR21089">
    <property type="entry name" value="SHIKIMATE DEHYDROGENASE"/>
    <property type="match status" value="1"/>
</dbReference>
<accession>A0A7H0F285</accession>
<dbReference type="SUPFAM" id="SSF53223">
    <property type="entry name" value="Aminoacid dehydrogenase-like, N-terminal domain"/>
    <property type="match status" value="1"/>
</dbReference>
<comment type="subunit">
    <text evidence="7">Homodimer.</text>
</comment>
<evidence type="ECO:0000256" key="6">
    <source>
        <dbReference type="ARBA" id="ARBA00023141"/>
    </source>
</evidence>
<dbReference type="NCBIfam" id="NF001314">
    <property type="entry name" value="PRK00258.2-2"/>
    <property type="match status" value="1"/>
</dbReference>
<feature type="binding site" evidence="7">
    <location>
        <position position="101"/>
    </location>
    <ligand>
        <name>shikimate</name>
        <dbReference type="ChEBI" id="CHEBI:36208"/>
    </ligand>
</feature>
<evidence type="ECO:0000259" key="8">
    <source>
        <dbReference type="Pfam" id="PF08501"/>
    </source>
</evidence>
<feature type="domain" description="Shikimate dehydrogenase substrate binding N-terminal" evidence="8">
    <location>
        <begin position="21"/>
        <end position="103"/>
    </location>
</feature>
<evidence type="ECO:0000256" key="5">
    <source>
        <dbReference type="ARBA" id="ARBA00023002"/>
    </source>
</evidence>
<dbReference type="GO" id="GO:0008652">
    <property type="term" value="P:amino acid biosynthetic process"/>
    <property type="evidence" value="ECO:0007669"/>
    <property type="project" value="UniProtKB-KW"/>
</dbReference>
<feature type="binding site" evidence="7">
    <location>
        <position position="266"/>
    </location>
    <ligand>
        <name>NADP(+)</name>
        <dbReference type="ChEBI" id="CHEBI:58349"/>
    </ligand>
</feature>
<keyword evidence="5 7" id="KW-0560">Oxidoreductase</keyword>
<dbReference type="GO" id="GO:0050661">
    <property type="term" value="F:NADP binding"/>
    <property type="evidence" value="ECO:0007669"/>
    <property type="project" value="InterPro"/>
</dbReference>
<feature type="binding site" evidence="7">
    <location>
        <begin position="141"/>
        <end position="145"/>
    </location>
    <ligand>
        <name>NADP(+)</name>
        <dbReference type="ChEBI" id="CHEBI:58349"/>
    </ligand>
</feature>
<dbReference type="KEGG" id="ccur:IAR63_03515"/>
<dbReference type="InterPro" id="IPR036291">
    <property type="entry name" value="NAD(P)-bd_dom_sf"/>
</dbReference>
<dbReference type="InterPro" id="IPR011342">
    <property type="entry name" value="Shikimate_DH"/>
</dbReference>
<feature type="binding site" evidence="7">
    <location>
        <position position="243"/>
    </location>
    <ligand>
        <name>NADP(+)</name>
        <dbReference type="ChEBI" id="CHEBI:58349"/>
    </ligand>
</feature>
<evidence type="ECO:0000256" key="4">
    <source>
        <dbReference type="ARBA" id="ARBA00022857"/>
    </source>
</evidence>
<dbReference type="Gene3D" id="3.40.50.720">
    <property type="entry name" value="NAD(P)-binding Rossmann-like Domain"/>
    <property type="match status" value="1"/>
</dbReference>
<feature type="binding site" evidence="7">
    <location>
        <position position="76"/>
    </location>
    <ligand>
        <name>shikimate</name>
        <dbReference type="ChEBI" id="CHEBI:36208"/>
    </ligand>
</feature>
<evidence type="ECO:0000313" key="10">
    <source>
        <dbReference type="Proteomes" id="UP000516013"/>
    </source>
</evidence>
<feature type="binding site" evidence="7">
    <location>
        <begin position="29"/>
        <end position="31"/>
    </location>
    <ligand>
        <name>shikimate</name>
        <dbReference type="ChEBI" id="CHEBI:36208"/>
    </ligand>
</feature>